<dbReference type="SMART" id="SM00422">
    <property type="entry name" value="HTH_MERR"/>
    <property type="match status" value="1"/>
</dbReference>
<dbReference type="Gene3D" id="1.10.1660.10">
    <property type="match status" value="1"/>
</dbReference>
<feature type="domain" description="HTH merR-type" evidence="2">
    <location>
        <begin position="3"/>
        <end position="73"/>
    </location>
</feature>
<proteinExistence type="predicted"/>
<dbReference type="InterPro" id="IPR000551">
    <property type="entry name" value="MerR-type_HTH_dom"/>
</dbReference>
<reference evidence="3 5" key="1">
    <citation type="submission" date="2020-12" db="EMBL/GenBank/DDBJ databases">
        <title>Draft genome sequence of furan degrading bacterial strain FUR100.</title>
        <authorList>
            <person name="Woiski C."/>
        </authorList>
    </citation>
    <scope>NUCLEOTIDE SEQUENCE [LARGE SCALE GENOMIC DNA]</scope>
    <source>
        <strain evidence="3 5">FUR100</strain>
    </source>
</reference>
<gene>
    <name evidence="3" type="ORF">I3517_06235</name>
    <name evidence="4" type="ORF">QIE55_18875</name>
</gene>
<organism evidence="3 5">
    <name type="scientific">Rhodococcus erythropolis</name>
    <name type="common">Arthrobacter picolinophilus</name>
    <dbReference type="NCBI Taxonomy" id="1833"/>
    <lineage>
        <taxon>Bacteria</taxon>
        <taxon>Bacillati</taxon>
        <taxon>Actinomycetota</taxon>
        <taxon>Actinomycetes</taxon>
        <taxon>Mycobacteriales</taxon>
        <taxon>Nocardiaceae</taxon>
        <taxon>Rhodococcus</taxon>
        <taxon>Rhodococcus erythropolis group</taxon>
    </lineage>
</organism>
<dbReference type="CDD" id="cd01109">
    <property type="entry name" value="HTH_YyaN"/>
    <property type="match status" value="1"/>
</dbReference>
<keyword evidence="5" id="KW-1185">Reference proteome</keyword>
<dbReference type="PROSITE" id="PS50937">
    <property type="entry name" value="HTH_MERR_2"/>
    <property type="match status" value="1"/>
</dbReference>
<dbReference type="RefSeq" id="WP_019749137.1">
    <property type="nucleotide sequence ID" value="NZ_BHXB01000001.1"/>
</dbReference>
<dbReference type="Proteomes" id="UP000627573">
    <property type="component" value="Unassembled WGS sequence"/>
</dbReference>
<name>A0A0C2ZSW1_RHOER</name>
<dbReference type="EMBL" id="JAECSB010000027">
    <property type="protein sequence ID" value="MBH5142211.1"/>
    <property type="molecule type" value="Genomic_DNA"/>
</dbReference>
<evidence type="ECO:0000259" key="2">
    <source>
        <dbReference type="PROSITE" id="PS50937"/>
    </source>
</evidence>
<keyword evidence="1" id="KW-0238">DNA-binding</keyword>
<dbReference type="PANTHER" id="PTHR30204">
    <property type="entry name" value="REDOX-CYCLING DRUG-SENSING TRANSCRIPTIONAL ACTIVATOR SOXR"/>
    <property type="match status" value="1"/>
</dbReference>
<dbReference type="Proteomes" id="UP001230933">
    <property type="component" value="Chromosome"/>
</dbReference>
<dbReference type="InterPro" id="IPR047057">
    <property type="entry name" value="MerR_fam"/>
</dbReference>
<dbReference type="EMBL" id="CP124545">
    <property type="protein sequence ID" value="WGV47613.1"/>
    <property type="molecule type" value="Genomic_DNA"/>
</dbReference>
<dbReference type="PANTHER" id="PTHR30204:SF98">
    <property type="entry name" value="HTH-TYPE TRANSCRIPTIONAL REGULATOR ADHR"/>
    <property type="match status" value="1"/>
</dbReference>
<evidence type="ECO:0000256" key="1">
    <source>
        <dbReference type="ARBA" id="ARBA00023125"/>
    </source>
</evidence>
<dbReference type="OMA" id="GPETICK"/>
<dbReference type="AlphaFoldDB" id="A0A0C2ZSW1"/>
<dbReference type="Pfam" id="PF13411">
    <property type="entry name" value="MerR_1"/>
    <property type="match status" value="1"/>
</dbReference>
<accession>A0A0C2ZSW1</accession>
<dbReference type="SUPFAM" id="SSF46955">
    <property type="entry name" value="Putative DNA-binding domain"/>
    <property type="match status" value="1"/>
</dbReference>
<dbReference type="InterPro" id="IPR009061">
    <property type="entry name" value="DNA-bd_dom_put_sf"/>
</dbReference>
<reference evidence="4" key="2">
    <citation type="submission" date="2023-08" db="EMBL/GenBank/DDBJ databases">
        <title>Isolation and Characterization of Rhodococcus erythropolis MGMM8.</title>
        <authorList>
            <person name="Diabankana R.G.C."/>
            <person name="Afordoanyi D.M."/>
            <person name="Validov S.Z."/>
        </authorList>
    </citation>
    <scope>NUCLEOTIDE SEQUENCE</scope>
    <source>
        <strain evidence="4">MGMM8</strain>
    </source>
</reference>
<dbReference type="GO" id="GO:0003700">
    <property type="term" value="F:DNA-binding transcription factor activity"/>
    <property type="evidence" value="ECO:0007669"/>
    <property type="project" value="InterPro"/>
</dbReference>
<dbReference type="GeneID" id="57486230"/>
<evidence type="ECO:0000313" key="4">
    <source>
        <dbReference type="EMBL" id="WGV47613.1"/>
    </source>
</evidence>
<sequence>MRELSIGDVAVETGISIDSLRYFEREELLVHEVARSAGGRRVYAENDVAWLKLCNRFRDSGMPIATIREFAALVRSGPGNEKERLSLLQKHEVLIRSRISALQDNLTVIHDKVSAYERHVREGTVAGVWEPQPSPE</sequence>
<dbReference type="GO" id="GO:0003677">
    <property type="term" value="F:DNA binding"/>
    <property type="evidence" value="ECO:0007669"/>
    <property type="project" value="UniProtKB-KW"/>
</dbReference>
<dbReference type="KEGG" id="reb:XU06_18075"/>
<evidence type="ECO:0000313" key="5">
    <source>
        <dbReference type="Proteomes" id="UP000627573"/>
    </source>
</evidence>
<evidence type="ECO:0000313" key="3">
    <source>
        <dbReference type="EMBL" id="MBH5142211.1"/>
    </source>
</evidence>
<protein>
    <submittedName>
        <fullName evidence="3">MerR family transcriptional regulator</fullName>
    </submittedName>
</protein>